<organism evidence="1 2">
    <name type="scientific">Desulfofundulus thermobenzoicus</name>
    <dbReference type="NCBI Taxonomy" id="29376"/>
    <lineage>
        <taxon>Bacteria</taxon>
        <taxon>Bacillati</taxon>
        <taxon>Bacillota</taxon>
        <taxon>Clostridia</taxon>
        <taxon>Eubacteriales</taxon>
        <taxon>Peptococcaceae</taxon>
        <taxon>Desulfofundulus</taxon>
    </lineage>
</organism>
<dbReference type="Proteomes" id="UP000441717">
    <property type="component" value="Unassembled WGS sequence"/>
</dbReference>
<dbReference type="RefSeq" id="WP_152947116.1">
    <property type="nucleotide sequence ID" value="NZ_WHYR01000027.1"/>
</dbReference>
<dbReference type="AlphaFoldDB" id="A0A6N7IS19"/>
<name>A0A6N7IS19_9FIRM</name>
<dbReference type="EMBL" id="WHYR01000027">
    <property type="protein sequence ID" value="MQL52721.1"/>
    <property type="molecule type" value="Genomic_DNA"/>
</dbReference>
<gene>
    <name evidence="1" type="ORF">GFC01_10695</name>
</gene>
<dbReference type="NCBIfam" id="NF047660">
    <property type="entry name" value="HUIPC_Trx_selen"/>
    <property type="match status" value="1"/>
</dbReference>
<dbReference type="OrthoDB" id="1807534at2"/>
<dbReference type="InterPro" id="IPR036249">
    <property type="entry name" value="Thioredoxin-like_sf"/>
</dbReference>
<sequence>MQSVLLEIIYEGDHCIPCVYMLETAEEAVAGFGDQVKIQLVYLRREEGGRRYRELSKQLGKPAPIPSIFLNGRLYFNITPPVEELQKAIQDILQSGG</sequence>
<protein>
    <recommendedName>
        <fullName evidence="3">Thioredoxin</fullName>
    </recommendedName>
</protein>
<reference evidence="1 2" key="1">
    <citation type="submission" date="2019-10" db="EMBL/GenBank/DDBJ databases">
        <title>Comparative genomics of sulfur disproportionating microorganisms.</title>
        <authorList>
            <person name="Ward L.M."/>
            <person name="Bertran E."/>
            <person name="Johnston D."/>
        </authorList>
    </citation>
    <scope>NUCLEOTIDE SEQUENCE [LARGE SCALE GENOMIC DNA]</scope>
    <source>
        <strain evidence="1 2">DSM 14055</strain>
    </source>
</reference>
<comment type="caution">
    <text evidence="1">The sequence shown here is derived from an EMBL/GenBank/DDBJ whole genome shotgun (WGS) entry which is preliminary data.</text>
</comment>
<accession>A0A6N7IS19</accession>
<evidence type="ECO:0000313" key="2">
    <source>
        <dbReference type="Proteomes" id="UP000441717"/>
    </source>
</evidence>
<proteinExistence type="predicted"/>
<dbReference type="SUPFAM" id="SSF52833">
    <property type="entry name" value="Thioredoxin-like"/>
    <property type="match status" value="1"/>
</dbReference>
<evidence type="ECO:0008006" key="3">
    <source>
        <dbReference type="Google" id="ProtNLM"/>
    </source>
</evidence>
<evidence type="ECO:0000313" key="1">
    <source>
        <dbReference type="EMBL" id="MQL52721.1"/>
    </source>
</evidence>
<dbReference type="Gene3D" id="3.40.30.10">
    <property type="entry name" value="Glutaredoxin"/>
    <property type="match status" value="1"/>
</dbReference>
<keyword evidence="2" id="KW-1185">Reference proteome</keyword>